<dbReference type="EMBL" id="CDMY01000158">
    <property type="protein sequence ID" value="CEL93333.1"/>
    <property type="molecule type" value="Genomic_DNA"/>
</dbReference>
<proteinExistence type="predicted"/>
<dbReference type="VEuPathDB" id="CryptoDB:Vbra_20166"/>
<gene>
    <name evidence="2" type="ORF">Vbra_20166</name>
</gene>
<reference evidence="2 3" key="1">
    <citation type="submission" date="2014-11" db="EMBL/GenBank/DDBJ databases">
        <authorList>
            <person name="Zhu J."/>
            <person name="Qi W."/>
            <person name="Song R."/>
        </authorList>
    </citation>
    <scope>NUCLEOTIDE SEQUENCE [LARGE SCALE GENOMIC DNA]</scope>
</reference>
<evidence type="ECO:0000256" key="1">
    <source>
        <dbReference type="SAM" id="SignalP"/>
    </source>
</evidence>
<keyword evidence="1" id="KW-0732">Signal</keyword>
<feature type="signal peptide" evidence="1">
    <location>
        <begin position="1"/>
        <end position="24"/>
    </location>
</feature>
<protein>
    <submittedName>
        <fullName evidence="2">Uncharacterized protein</fullName>
    </submittedName>
</protein>
<feature type="chain" id="PRO_5005186977" evidence="1">
    <location>
        <begin position="25"/>
        <end position="144"/>
    </location>
</feature>
<organism evidence="2 3">
    <name type="scientific">Vitrella brassicaformis (strain CCMP3155)</name>
    <dbReference type="NCBI Taxonomy" id="1169540"/>
    <lineage>
        <taxon>Eukaryota</taxon>
        <taxon>Sar</taxon>
        <taxon>Alveolata</taxon>
        <taxon>Colpodellida</taxon>
        <taxon>Vitrellaceae</taxon>
        <taxon>Vitrella</taxon>
    </lineage>
</organism>
<dbReference type="Proteomes" id="UP000041254">
    <property type="component" value="Unassembled WGS sequence"/>
</dbReference>
<dbReference type="InParanoid" id="A0A0G4EDB2"/>
<evidence type="ECO:0000313" key="2">
    <source>
        <dbReference type="EMBL" id="CEL93333.1"/>
    </source>
</evidence>
<accession>A0A0G4EDB2</accession>
<name>A0A0G4EDB2_VITBC</name>
<dbReference type="AlphaFoldDB" id="A0A0G4EDB2"/>
<evidence type="ECO:0000313" key="3">
    <source>
        <dbReference type="Proteomes" id="UP000041254"/>
    </source>
</evidence>
<keyword evidence="3" id="KW-1185">Reference proteome</keyword>
<sequence length="144" mass="15624">MTMKTSRAVLATVLLQLIVRSTHAFHPPTSPLLFNKRQADRGSLQLTNRRRGRTASACLQPLVPALSGVACGVTLVAFLPYSLSFLAQALTEVKKVAALLPDVLEWPAVAVGYLYVISLYWQGMRVVCVSIGSLLLRESGSLTQ</sequence>